<reference evidence="2" key="1">
    <citation type="submission" date="2022-11" db="UniProtKB">
        <authorList>
            <consortium name="WormBaseParasite"/>
        </authorList>
    </citation>
    <scope>IDENTIFICATION</scope>
</reference>
<keyword evidence="1" id="KW-1185">Reference proteome</keyword>
<proteinExistence type="predicted"/>
<dbReference type="WBParaSite" id="PEQ_0000657901-mRNA-1">
    <property type="protein sequence ID" value="PEQ_0000657901-mRNA-1"/>
    <property type="gene ID" value="PEQ_0000657901"/>
</dbReference>
<name>A0A914RJ83_PAREQ</name>
<organism evidence="1 2">
    <name type="scientific">Parascaris equorum</name>
    <name type="common">Equine roundworm</name>
    <dbReference type="NCBI Taxonomy" id="6256"/>
    <lineage>
        <taxon>Eukaryota</taxon>
        <taxon>Metazoa</taxon>
        <taxon>Ecdysozoa</taxon>
        <taxon>Nematoda</taxon>
        <taxon>Chromadorea</taxon>
        <taxon>Rhabditida</taxon>
        <taxon>Spirurina</taxon>
        <taxon>Ascaridomorpha</taxon>
        <taxon>Ascaridoidea</taxon>
        <taxon>Ascarididae</taxon>
        <taxon>Parascaris</taxon>
    </lineage>
</organism>
<evidence type="ECO:0000313" key="1">
    <source>
        <dbReference type="Proteomes" id="UP000887564"/>
    </source>
</evidence>
<evidence type="ECO:0000313" key="2">
    <source>
        <dbReference type="WBParaSite" id="PEQ_0000657901-mRNA-1"/>
    </source>
</evidence>
<accession>A0A914RJ83</accession>
<sequence length="113" mass="13214">MILARCKEELVTAQKKIAELENISLEVDVDKVNKVVYDAECKTIAKLLEEKEQTNMLINQIRRGAEEREKVSELSRELQLQNDAERKYRDEVMHLRLKLDVSSCYSMSSRHSM</sequence>
<protein>
    <submittedName>
        <fullName evidence="2">Uncharacterized protein</fullName>
    </submittedName>
</protein>
<dbReference type="AlphaFoldDB" id="A0A914RJ83"/>
<dbReference type="Proteomes" id="UP000887564">
    <property type="component" value="Unplaced"/>
</dbReference>